<feature type="domain" description="Protein kinase" evidence="7">
    <location>
        <begin position="74"/>
        <end position="331"/>
    </location>
</feature>
<sequence length="398" mass="45091">MGCGYSKIVPDPFDGKKDAKYIQDVEPYKGKGKGGPGSKQAFHNGDEKGKQPNNNNKATAKYRTKFDPRVVAKYDIKALIGRGSFSQVVRVEHKGLRQPHAIKMVDVKHKEGRDVCDAELRVLRRVRHEYIVQLIEVFEGPDKVYMVMQLATGGELFDRIIQRGSFSERDAVKVLQMILEAVRYLHSLGITHRDLKPENLLYYHPGNDSKLLLTDFGLASTRRSGDDPTMTTTCGTPEYIAPEVLQRKPYTCSVDGWALGVITYILLSGTMPFDDENKGKLYRMIIRGDYTFNGDPWPQVSQAAKDFVTGFLTLNPEERLSPAKALKHQWVANHSIQSNKNLHRSISTNLLKRASSRNSNKSAQSGRSSKSNRSLRSQHRKVKAKELDEILKKYNYYQ</sequence>
<dbReference type="InterPro" id="IPR011009">
    <property type="entry name" value="Kinase-like_dom_sf"/>
</dbReference>
<dbReference type="Gene3D" id="1.10.510.10">
    <property type="entry name" value="Transferase(Phosphotransferase) domain 1"/>
    <property type="match status" value="1"/>
</dbReference>
<evidence type="ECO:0000313" key="8">
    <source>
        <dbReference type="EMBL" id="CAB3265212.1"/>
    </source>
</evidence>
<feature type="compositionally biased region" description="Polar residues" evidence="6">
    <location>
        <begin position="352"/>
        <end position="375"/>
    </location>
</feature>
<evidence type="ECO:0000259" key="7">
    <source>
        <dbReference type="PROSITE" id="PS50011"/>
    </source>
</evidence>
<dbReference type="Pfam" id="PF00069">
    <property type="entry name" value="Pkinase"/>
    <property type="match status" value="1"/>
</dbReference>
<evidence type="ECO:0000256" key="2">
    <source>
        <dbReference type="ARBA" id="ARBA00022679"/>
    </source>
</evidence>
<feature type="compositionally biased region" description="Basic and acidic residues" evidence="6">
    <location>
        <begin position="13"/>
        <end position="29"/>
    </location>
</feature>
<name>A0A6F9DP38_9ASCI</name>
<dbReference type="GO" id="GO:0004674">
    <property type="term" value="F:protein serine/threonine kinase activity"/>
    <property type="evidence" value="ECO:0007669"/>
    <property type="project" value="UniProtKB-KW"/>
</dbReference>
<dbReference type="SMART" id="SM00220">
    <property type="entry name" value="S_TKc"/>
    <property type="match status" value="1"/>
</dbReference>
<keyword evidence="5" id="KW-0067">ATP-binding</keyword>
<protein>
    <submittedName>
        <fullName evidence="8">Serine/threonine-protein kinase H1</fullName>
    </submittedName>
</protein>
<dbReference type="InterPro" id="IPR008271">
    <property type="entry name" value="Ser/Thr_kinase_AS"/>
</dbReference>
<organism evidence="8">
    <name type="scientific">Phallusia mammillata</name>
    <dbReference type="NCBI Taxonomy" id="59560"/>
    <lineage>
        <taxon>Eukaryota</taxon>
        <taxon>Metazoa</taxon>
        <taxon>Chordata</taxon>
        <taxon>Tunicata</taxon>
        <taxon>Ascidiacea</taxon>
        <taxon>Phlebobranchia</taxon>
        <taxon>Ascidiidae</taxon>
        <taxon>Phallusia</taxon>
    </lineage>
</organism>
<dbReference type="PROSITE" id="PS00108">
    <property type="entry name" value="PROTEIN_KINASE_ST"/>
    <property type="match status" value="1"/>
</dbReference>
<dbReference type="FunFam" id="1.10.510.10:FF:000026">
    <property type="entry name" value="Calcium/calmodulin-dependent protein kinase type 1"/>
    <property type="match status" value="1"/>
</dbReference>
<dbReference type="GO" id="GO:0005524">
    <property type="term" value="F:ATP binding"/>
    <property type="evidence" value="ECO:0007669"/>
    <property type="project" value="UniProtKB-KW"/>
</dbReference>
<dbReference type="EMBL" id="LR789350">
    <property type="protein sequence ID" value="CAB3265212.1"/>
    <property type="molecule type" value="mRNA"/>
</dbReference>
<dbReference type="AlphaFoldDB" id="A0A6F9DP38"/>
<evidence type="ECO:0000256" key="3">
    <source>
        <dbReference type="ARBA" id="ARBA00022741"/>
    </source>
</evidence>
<evidence type="ECO:0000256" key="4">
    <source>
        <dbReference type="ARBA" id="ARBA00022777"/>
    </source>
</evidence>
<gene>
    <name evidence="8" type="primary">Pskh1</name>
</gene>
<dbReference type="PANTHER" id="PTHR24347">
    <property type="entry name" value="SERINE/THREONINE-PROTEIN KINASE"/>
    <property type="match status" value="1"/>
</dbReference>
<feature type="region of interest" description="Disordered" evidence="6">
    <location>
        <begin position="1"/>
        <end position="58"/>
    </location>
</feature>
<keyword evidence="1" id="KW-0723">Serine/threonine-protein kinase</keyword>
<dbReference type="SUPFAM" id="SSF56112">
    <property type="entry name" value="Protein kinase-like (PK-like)"/>
    <property type="match status" value="1"/>
</dbReference>
<keyword evidence="4 8" id="KW-0418">Kinase</keyword>
<keyword evidence="3" id="KW-0547">Nucleotide-binding</keyword>
<evidence type="ECO:0000256" key="6">
    <source>
        <dbReference type="SAM" id="MobiDB-lite"/>
    </source>
</evidence>
<evidence type="ECO:0000256" key="1">
    <source>
        <dbReference type="ARBA" id="ARBA00022527"/>
    </source>
</evidence>
<reference evidence="8" key="1">
    <citation type="submission" date="2020-04" db="EMBL/GenBank/DDBJ databases">
        <authorList>
            <person name="Neveu A P."/>
        </authorList>
    </citation>
    <scope>NUCLEOTIDE SEQUENCE</scope>
    <source>
        <tissue evidence="8">Whole embryo</tissue>
    </source>
</reference>
<proteinExistence type="evidence at transcript level"/>
<feature type="region of interest" description="Disordered" evidence="6">
    <location>
        <begin position="352"/>
        <end position="383"/>
    </location>
</feature>
<dbReference type="InterPro" id="IPR000719">
    <property type="entry name" value="Prot_kinase_dom"/>
</dbReference>
<keyword evidence="2" id="KW-0808">Transferase</keyword>
<evidence type="ECO:0000256" key="5">
    <source>
        <dbReference type="ARBA" id="ARBA00022840"/>
    </source>
</evidence>
<dbReference type="PROSITE" id="PS50011">
    <property type="entry name" value="PROTEIN_KINASE_DOM"/>
    <property type="match status" value="1"/>
</dbReference>
<accession>A0A6F9DP38</accession>